<dbReference type="InterPro" id="IPR036188">
    <property type="entry name" value="FAD/NAD-bd_sf"/>
</dbReference>
<protein>
    <submittedName>
        <fullName evidence="3">FAD-binding protein</fullName>
    </submittedName>
</protein>
<dbReference type="PANTHER" id="PTHR42842:SF3">
    <property type="entry name" value="FAD_NAD(P)-BINDING OXIDOREDUCTASE FAMILY PROTEIN"/>
    <property type="match status" value="1"/>
</dbReference>
<name>A0A7X9UB93_9ACTN</name>
<dbReference type="AlphaFoldDB" id="A0A7X9UB93"/>
<dbReference type="PANTHER" id="PTHR42842">
    <property type="entry name" value="FAD/NAD(P)-BINDING OXIDOREDUCTASE"/>
    <property type="match status" value="1"/>
</dbReference>
<organism evidence="3 4">
    <name type="scientific">Collinsella acetigenes</name>
    <dbReference type="NCBI Taxonomy" id="2713419"/>
    <lineage>
        <taxon>Bacteria</taxon>
        <taxon>Bacillati</taxon>
        <taxon>Actinomycetota</taxon>
        <taxon>Coriobacteriia</taxon>
        <taxon>Coriobacteriales</taxon>
        <taxon>Coriobacteriaceae</taxon>
        <taxon>Collinsella</taxon>
    </lineage>
</organism>
<dbReference type="InterPro" id="IPR002938">
    <property type="entry name" value="FAD-bd"/>
</dbReference>
<dbReference type="InterPro" id="IPR049516">
    <property type="entry name" value="FAD-depend_C"/>
</dbReference>
<dbReference type="SUPFAM" id="SSF51905">
    <property type="entry name" value="FAD/NAD(P)-binding domain"/>
    <property type="match status" value="1"/>
</dbReference>
<feature type="domain" description="FAD-dependent protein C-terminal" evidence="2">
    <location>
        <begin position="305"/>
        <end position="500"/>
    </location>
</feature>
<dbReference type="Pfam" id="PF21688">
    <property type="entry name" value="FAD-depend_C"/>
    <property type="match status" value="1"/>
</dbReference>
<feature type="domain" description="FAD-binding" evidence="1">
    <location>
        <begin position="113"/>
        <end position="160"/>
    </location>
</feature>
<dbReference type="Proteomes" id="UP000546970">
    <property type="component" value="Unassembled WGS sequence"/>
</dbReference>
<dbReference type="InterPro" id="IPR028348">
    <property type="entry name" value="FAD-binding_protein"/>
</dbReference>
<accession>A0A7X9UB93</accession>
<evidence type="ECO:0000313" key="4">
    <source>
        <dbReference type="Proteomes" id="UP000546970"/>
    </source>
</evidence>
<dbReference type="PIRSF" id="PIRSF038984">
    <property type="entry name" value="FAD_binding_protein"/>
    <property type="match status" value="1"/>
</dbReference>
<comment type="caution">
    <text evidence="3">The sequence shown here is derived from an EMBL/GenBank/DDBJ whole genome shotgun (WGS) entry which is preliminary data.</text>
</comment>
<gene>
    <name evidence="3" type="ORF">HF320_03075</name>
</gene>
<reference evidence="3 4" key="1">
    <citation type="submission" date="2020-04" db="EMBL/GenBank/DDBJ databases">
        <title>Collinsella sp. KGMB02528 nov., an anaerobic actinobacterium isolated from human feces.</title>
        <authorList>
            <person name="Han K.-I."/>
            <person name="Eom M.K."/>
            <person name="Kim J.-S."/>
            <person name="Lee K.C."/>
            <person name="Suh M.K."/>
            <person name="Park S.-H."/>
            <person name="Lee J.H."/>
            <person name="Kang S.W."/>
            <person name="Park J.-E."/>
            <person name="Oh B.S."/>
            <person name="Yu S.Y."/>
            <person name="Choi S.-H."/>
            <person name="Lee D.H."/>
            <person name="Yoon H."/>
            <person name="Kim B.-Y."/>
            <person name="Lee J.H."/>
            <person name="Lee J.-S."/>
        </authorList>
    </citation>
    <scope>NUCLEOTIDE SEQUENCE [LARGE SCALE GENOMIC DNA]</scope>
    <source>
        <strain evidence="3 4">KGMB02528</strain>
    </source>
</reference>
<sequence length="552" mass="58631">MIEITNIKASLKQGSTEESCLKACKREATRLLNIQSQDIAHIALHRKSIDARKKSNVHFILSARIELCDHAQELACVETLNESARKNIHLIDSDEPHFPQPDTIGRRPALRPVVVGAGCAGLFAALTLAHAGLEPLLIERGADATRRTRDVEHFNRTGELNESSNIQFGLGGAGTFSDGKLTTGTKNPLHRLILQTFVEAGAPREILWDAKPHIGSDILPAVVTDIVAQIENLGGEVCFNTQMVDIARTTAGAISSITISSQDADGQKHEEVIATSQLILACGHSARDVFALLSQRDFSLQRKTFAMGVRIEHLQCDIDRAQYGSAAGHPALGAAPYKLVAHTKNGRSLFSFCMCPGGQVVAAASEAHGVVTNGASLHARDGANANAALLVNINPQDLPGDDPLAGIDLQRSCERRAFEIGGGAYRAPAQLVGDFMAHRPSTGAATVAPTYPRGVTWTEIDPCLPAHVAETLRLGIPALGRKLRGYDHPDAALTAIESRSSSPVTIMRDSSCRALGAEGLYPCGEGAGYAGGIMSAATDGIRCAQALIADLR</sequence>
<dbReference type="Gene3D" id="3.50.50.60">
    <property type="entry name" value="FAD/NAD(P)-binding domain"/>
    <property type="match status" value="2"/>
</dbReference>
<evidence type="ECO:0000259" key="1">
    <source>
        <dbReference type="Pfam" id="PF01494"/>
    </source>
</evidence>
<keyword evidence="4" id="KW-1185">Reference proteome</keyword>
<dbReference type="Pfam" id="PF01494">
    <property type="entry name" value="FAD_binding_3"/>
    <property type="match status" value="1"/>
</dbReference>
<dbReference type="GO" id="GO:0071949">
    <property type="term" value="F:FAD binding"/>
    <property type="evidence" value="ECO:0007669"/>
    <property type="project" value="InterPro"/>
</dbReference>
<proteinExistence type="predicted"/>
<dbReference type="Gene3D" id="3.30.70.2700">
    <property type="match status" value="1"/>
</dbReference>
<evidence type="ECO:0000259" key="2">
    <source>
        <dbReference type="Pfam" id="PF21688"/>
    </source>
</evidence>
<evidence type="ECO:0000313" key="3">
    <source>
        <dbReference type="EMBL" id="NMF55319.1"/>
    </source>
</evidence>
<dbReference type="EMBL" id="JABBCP010000002">
    <property type="protein sequence ID" value="NMF55319.1"/>
    <property type="molecule type" value="Genomic_DNA"/>
</dbReference>
<dbReference type="RefSeq" id="WP_169277024.1">
    <property type="nucleotide sequence ID" value="NZ_JABBCP010000002.1"/>
</dbReference>